<keyword evidence="2" id="KW-1185">Reference proteome</keyword>
<gene>
    <name evidence="1" type="ORF">Cgig2_014090</name>
</gene>
<accession>A0A9Q1QQB0</accession>
<organism evidence="1 2">
    <name type="scientific">Carnegiea gigantea</name>
    <dbReference type="NCBI Taxonomy" id="171969"/>
    <lineage>
        <taxon>Eukaryota</taxon>
        <taxon>Viridiplantae</taxon>
        <taxon>Streptophyta</taxon>
        <taxon>Embryophyta</taxon>
        <taxon>Tracheophyta</taxon>
        <taxon>Spermatophyta</taxon>
        <taxon>Magnoliopsida</taxon>
        <taxon>eudicotyledons</taxon>
        <taxon>Gunneridae</taxon>
        <taxon>Pentapetalae</taxon>
        <taxon>Caryophyllales</taxon>
        <taxon>Cactineae</taxon>
        <taxon>Cactaceae</taxon>
        <taxon>Cactoideae</taxon>
        <taxon>Echinocereeae</taxon>
        <taxon>Carnegiea</taxon>
    </lineage>
</organism>
<dbReference type="OrthoDB" id="802677at2759"/>
<comment type="caution">
    <text evidence="1">The sequence shown here is derived from an EMBL/GenBank/DDBJ whole genome shotgun (WGS) entry which is preliminary data.</text>
</comment>
<evidence type="ECO:0000313" key="1">
    <source>
        <dbReference type="EMBL" id="KAJ8451318.1"/>
    </source>
</evidence>
<evidence type="ECO:0000313" key="2">
    <source>
        <dbReference type="Proteomes" id="UP001153076"/>
    </source>
</evidence>
<proteinExistence type="predicted"/>
<dbReference type="AlphaFoldDB" id="A0A9Q1QQB0"/>
<sequence length="211" mass="23088">MRYRVVATKTTAGAAKHHGIQAFLGEQNVPAAEVILYCVTSSAILGGTSLAKPTSLILLTKFRSRRMLAGFKSRCTKGSGFVWCKNKSAVAISAAIRNLCCQQSGGVPPRQKRRSSRLPLCMYSYTRQPYSGQAPNRRTIYPENKKRPQKTKYYKSLIGTNGKEGILSTIACGSILDQLMLAVSSEEALEKYEREGLATMSTDLRGQPEGS</sequence>
<protein>
    <submittedName>
        <fullName evidence="1">Uncharacterized protein</fullName>
    </submittedName>
</protein>
<name>A0A9Q1QQB0_9CARY</name>
<dbReference type="EMBL" id="JAKOGI010000010">
    <property type="protein sequence ID" value="KAJ8451318.1"/>
    <property type="molecule type" value="Genomic_DNA"/>
</dbReference>
<reference evidence="1" key="1">
    <citation type="submission" date="2022-04" db="EMBL/GenBank/DDBJ databases">
        <title>Carnegiea gigantea Genome sequencing and assembly v2.</title>
        <authorList>
            <person name="Copetti D."/>
            <person name="Sanderson M.J."/>
            <person name="Burquez A."/>
            <person name="Wojciechowski M.F."/>
        </authorList>
    </citation>
    <scope>NUCLEOTIDE SEQUENCE</scope>
    <source>
        <strain evidence="1">SGP5-SGP5p</strain>
        <tissue evidence="1">Aerial part</tissue>
    </source>
</reference>
<dbReference type="Proteomes" id="UP001153076">
    <property type="component" value="Unassembled WGS sequence"/>
</dbReference>